<dbReference type="Proteomes" id="UP001145114">
    <property type="component" value="Unassembled WGS sequence"/>
</dbReference>
<keyword evidence="2" id="KW-1185">Reference proteome</keyword>
<organism evidence="1 2">
    <name type="scientific">Spiromyces aspiralis</name>
    <dbReference type="NCBI Taxonomy" id="68401"/>
    <lineage>
        <taxon>Eukaryota</taxon>
        <taxon>Fungi</taxon>
        <taxon>Fungi incertae sedis</taxon>
        <taxon>Zoopagomycota</taxon>
        <taxon>Kickxellomycotina</taxon>
        <taxon>Kickxellomycetes</taxon>
        <taxon>Kickxellales</taxon>
        <taxon>Kickxellaceae</taxon>
        <taxon>Spiromyces</taxon>
    </lineage>
</organism>
<gene>
    <name evidence="1" type="ORF">EV182_004760</name>
</gene>
<dbReference type="EMBL" id="JAMZIH010006679">
    <property type="protein sequence ID" value="KAJ1673685.1"/>
    <property type="molecule type" value="Genomic_DNA"/>
</dbReference>
<comment type="caution">
    <text evidence="1">The sequence shown here is derived from an EMBL/GenBank/DDBJ whole genome shotgun (WGS) entry which is preliminary data.</text>
</comment>
<feature type="non-terminal residue" evidence="1">
    <location>
        <position position="646"/>
    </location>
</feature>
<name>A0ACC1HAU8_9FUNG</name>
<feature type="non-terminal residue" evidence="1">
    <location>
        <position position="1"/>
    </location>
</feature>
<accession>A0ACC1HAU8</accession>
<protein>
    <submittedName>
        <fullName evidence="1">Uncharacterized protein</fullName>
    </submittedName>
</protein>
<evidence type="ECO:0000313" key="1">
    <source>
        <dbReference type="EMBL" id="KAJ1673685.1"/>
    </source>
</evidence>
<evidence type="ECO:0000313" key="2">
    <source>
        <dbReference type="Proteomes" id="UP001145114"/>
    </source>
</evidence>
<proteinExistence type="predicted"/>
<reference evidence="1" key="1">
    <citation type="submission" date="2022-06" db="EMBL/GenBank/DDBJ databases">
        <title>Phylogenomic reconstructions and comparative analyses of Kickxellomycotina fungi.</title>
        <authorList>
            <person name="Reynolds N.K."/>
            <person name="Stajich J.E."/>
            <person name="Barry K."/>
            <person name="Grigoriev I.V."/>
            <person name="Crous P."/>
            <person name="Smith M.E."/>
        </authorList>
    </citation>
    <scope>NUCLEOTIDE SEQUENCE</scope>
    <source>
        <strain evidence="1">RSA 2271</strain>
    </source>
</reference>
<sequence>IEKRRHRQQVAGSIIETRDGNPPAPSSPPHPNDAAEDEEPIEQIVGVLVTGSKLLLKAFDNTKESLRVHRLAEKLQHEYPECIPLTLAAQIYLWKGVTHGLIAAKADDRKSRLEHHQKAIDNLNAADELDPNNCEIITQLALQHASGGRDIDSAFGLAKRAVNIDSNSLWAWQALILLITARKDYAGAFKACELALKRNKIWSVAEKEIQKQQQQQQQQSLKGNLNGVGNGGGGSSSSSRRDSSFGNIGDINVVTDAMAVSSISDLDKSGAQDGQSIFPKSSLSVSSSGRNQVAQVEEGMEYLRIKMLQSLITREIEGPESALRSHAVIFHLYGRVVQEVQLLPTDDASHAIMQANSGMFMLNPGTRVVRRNSFTGLSLGNRVDENGEDAIRASTPSYRSVGRSLAHSLVHSIKSGMGIKGLASRRHRRETMGSETDIGEKKSLGQKFRQSIFMLGHPHSNHSHHHHHHYHTLLHIHSRGSHRSVGKHNDEESGMGAPGETSDGVSKSTATTTATPQFVTNIPSVATAESEANTSPGMLQGVEHTFSSQGLRTVSSDLDQYLRQAQTQRPEHGGVYYTQTMTRTRRLRSQMSDILADMWLFSAICFMHLKQFEDAHQAIEEAGAVLPHSPKVFTMRGLVYLAQGRV</sequence>